<evidence type="ECO:0000313" key="1">
    <source>
        <dbReference type="EMBL" id="MCF2221519.1"/>
    </source>
</evidence>
<keyword evidence="2" id="KW-1185">Reference proteome</keyword>
<name>A0ABS9CCW3_9FLAO</name>
<protein>
    <submittedName>
        <fullName evidence="1">Helix-turn-helix domain-containing protein</fullName>
    </submittedName>
</protein>
<evidence type="ECO:0000313" key="2">
    <source>
        <dbReference type="Proteomes" id="UP001430374"/>
    </source>
</evidence>
<gene>
    <name evidence="1" type="ORF">H9Q08_19825</name>
</gene>
<dbReference type="RefSeq" id="WP_235132807.1">
    <property type="nucleotide sequence ID" value="NZ_JACSGT010000003.1"/>
</dbReference>
<dbReference type="Proteomes" id="UP001430374">
    <property type="component" value="Unassembled WGS sequence"/>
</dbReference>
<dbReference type="InterPro" id="IPR010921">
    <property type="entry name" value="Trp_repressor/repl_initiator"/>
</dbReference>
<sequence>MDKQILQVRPDYKKIYEDLINTKYPHKMEACRKLLDREELSVLNILTLNKIIFKSENEFSEKFNQKFRSYTKMDVLDILKYQKENELNNTQLARHFKLSRNTVAKWKKLGFIDNVKFTEK</sequence>
<proteinExistence type="predicted"/>
<dbReference type="EMBL" id="JACSGT010000003">
    <property type="protein sequence ID" value="MCF2221519.1"/>
    <property type="molecule type" value="Genomic_DNA"/>
</dbReference>
<organism evidence="1 2">
    <name type="scientific">Chryseobacterium indicum</name>
    <dbReference type="NCBI Taxonomy" id="2766954"/>
    <lineage>
        <taxon>Bacteria</taxon>
        <taxon>Pseudomonadati</taxon>
        <taxon>Bacteroidota</taxon>
        <taxon>Flavobacteriia</taxon>
        <taxon>Flavobacteriales</taxon>
        <taxon>Weeksellaceae</taxon>
        <taxon>Chryseobacterium group</taxon>
        <taxon>Chryseobacterium</taxon>
    </lineage>
</organism>
<dbReference type="SUPFAM" id="SSF48295">
    <property type="entry name" value="TrpR-like"/>
    <property type="match status" value="1"/>
</dbReference>
<accession>A0ABS9CCW3</accession>
<comment type="caution">
    <text evidence="1">The sequence shown here is derived from an EMBL/GenBank/DDBJ whole genome shotgun (WGS) entry which is preliminary data.</text>
</comment>
<reference evidence="1" key="1">
    <citation type="submission" date="2021-08" db="EMBL/GenBank/DDBJ databases">
        <title>Complete genome sequence of Chryseobacterium sp strain PS-8.</title>
        <authorList>
            <person name="Das S.K."/>
        </authorList>
    </citation>
    <scope>NUCLEOTIDE SEQUENCE</scope>
    <source>
        <strain evidence="1">PS-8</strain>
    </source>
</reference>